<dbReference type="OrthoDB" id="3404132at2"/>
<keyword evidence="4" id="KW-1185">Reference proteome</keyword>
<dbReference type="Gene3D" id="3.40.50.620">
    <property type="entry name" value="HUPs"/>
    <property type="match status" value="2"/>
</dbReference>
<dbReference type="InterPro" id="IPR006016">
    <property type="entry name" value="UspA"/>
</dbReference>
<comment type="caution">
    <text evidence="3">The sequence shown here is derived from an EMBL/GenBank/DDBJ whole genome shotgun (WGS) entry which is preliminary data.</text>
</comment>
<dbReference type="Proteomes" id="UP000320239">
    <property type="component" value="Unassembled WGS sequence"/>
</dbReference>
<evidence type="ECO:0000313" key="4">
    <source>
        <dbReference type="Proteomes" id="UP000320239"/>
    </source>
</evidence>
<evidence type="ECO:0000313" key="3">
    <source>
        <dbReference type="EMBL" id="TWG09236.1"/>
    </source>
</evidence>
<dbReference type="RefSeq" id="WP_122978498.1">
    <property type="nucleotide sequence ID" value="NZ_BOMX01000174.1"/>
</dbReference>
<dbReference type="EMBL" id="VIWY01000009">
    <property type="protein sequence ID" value="TWG09236.1"/>
    <property type="molecule type" value="Genomic_DNA"/>
</dbReference>
<dbReference type="InterPro" id="IPR006015">
    <property type="entry name" value="Universal_stress_UspA"/>
</dbReference>
<feature type="domain" description="UspA" evidence="2">
    <location>
        <begin position="4"/>
        <end position="134"/>
    </location>
</feature>
<name>A0A561VC90_ACTTI</name>
<accession>A0A561VC90</accession>
<reference evidence="3 4" key="1">
    <citation type="submission" date="2019-06" db="EMBL/GenBank/DDBJ databases">
        <title>Sequencing the genomes of 1000 actinobacteria strains.</title>
        <authorList>
            <person name="Klenk H.-P."/>
        </authorList>
    </citation>
    <scope>NUCLEOTIDE SEQUENCE [LARGE SCALE GENOMIC DNA]</scope>
    <source>
        <strain evidence="3 4">DSM 43866</strain>
    </source>
</reference>
<dbReference type="PANTHER" id="PTHR46268">
    <property type="entry name" value="STRESS RESPONSE PROTEIN NHAX"/>
    <property type="match status" value="1"/>
</dbReference>
<proteinExistence type="inferred from homology"/>
<comment type="similarity">
    <text evidence="1">Belongs to the universal stress protein A family.</text>
</comment>
<gene>
    <name evidence="3" type="ORF">FHX34_10935</name>
</gene>
<dbReference type="SUPFAM" id="SSF52402">
    <property type="entry name" value="Adenine nucleotide alpha hydrolases-like"/>
    <property type="match status" value="2"/>
</dbReference>
<dbReference type="AlphaFoldDB" id="A0A561VC90"/>
<evidence type="ECO:0000256" key="1">
    <source>
        <dbReference type="ARBA" id="ARBA00008791"/>
    </source>
</evidence>
<sequence>MYQRKIVIGFDGSPSADAALAWALDEANRTGARAELVYADEWSAWGPATAGEHVDPAAGDMLRRAVAAARRTHPGVGVTATTVPALACTALADRSDRAGMIVLGTRGHSALAGLVGSVGAAVGAHAHCPVVVVHGDVRATAPVVAGVDDSPSAAAVLRFAARQAAGRGVGLRVLRIGTPDGRRAHAAPFGELVAAVRAGFPGLDIEAETVRDDPAGALVTAGDTAQLLVVGARGHGAVRGLLLGTVSRHLLRHAGCPVAIVHDAGRSGPVPRARRAPLVAGV</sequence>
<protein>
    <submittedName>
        <fullName evidence="3">Nucleotide-binding universal stress UspA family protein</fullName>
    </submittedName>
</protein>
<dbReference type="PRINTS" id="PR01438">
    <property type="entry name" value="UNVRSLSTRESS"/>
</dbReference>
<feature type="domain" description="UspA" evidence="2">
    <location>
        <begin position="192"/>
        <end position="262"/>
    </location>
</feature>
<organism evidence="3 4">
    <name type="scientific">Actinoplanes teichomyceticus</name>
    <dbReference type="NCBI Taxonomy" id="1867"/>
    <lineage>
        <taxon>Bacteria</taxon>
        <taxon>Bacillati</taxon>
        <taxon>Actinomycetota</taxon>
        <taxon>Actinomycetes</taxon>
        <taxon>Micromonosporales</taxon>
        <taxon>Micromonosporaceae</taxon>
        <taxon>Actinoplanes</taxon>
    </lineage>
</organism>
<evidence type="ECO:0000259" key="2">
    <source>
        <dbReference type="Pfam" id="PF00582"/>
    </source>
</evidence>
<dbReference type="Pfam" id="PF00582">
    <property type="entry name" value="Usp"/>
    <property type="match status" value="2"/>
</dbReference>
<dbReference type="InterPro" id="IPR014729">
    <property type="entry name" value="Rossmann-like_a/b/a_fold"/>
</dbReference>
<dbReference type="PANTHER" id="PTHR46268:SF6">
    <property type="entry name" value="UNIVERSAL STRESS PROTEIN UP12"/>
    <property type="match status" value="1"/>
</dbReference>